<keyword evidence="6" id="KW-0645">Protease</keyword>
<dbReference type="InterPro" id="IPR015956">
    <property type="entry name" value="Peniciliin-bd_prot_C_sf"/>
</dbReference>
<dbReference type="GO" id="GO:0071555">
    <property type="term" value="P:cell wall organization"/>
    <property type="evidence" value="ECO:0007669"/>
    <property type="project" value="UniProtKB-KW"/>
</dbReference>
<evidence type="ECO:0000256" key="8">
    <source>
        <dbReference type="ARBA" id="ARBA00022801"/>
    </source>
</evidence>
<evidence type="ECO:0000313" key="18">
    <source>
        <dbReference type="Proteomes" id="UP000219329"/>
    </source>
</evidence>
<comment type="catalytic activity">
    <reaction evidence="12">
        <text>Preferential cleavage: (Ac)2-L-Lys-D-Ala-|-D-Ala. Also transpeptidation of peptidyl-alanyl moieties that are N-acyl substituents of D-alanine.</text>
        <dbReference type="EC" id="3.4.16.4"/>
    </reaction>
</comment>
<dbReference type="Pfam" id="PF07943">
    <property type="entry name" value="PBP5_C"/>
    <property type="match status" value="1"/>
</dbReference>
<evidence type="ECO:0000313" key="17">
    <source>
        <dbReference type="EMBL" id="PDH32670.1"/>
    </source>
</evidence>
<evidence type="ECO:0000256" key="6">
    <source>
        <dbReference type="ARBA" id="ARBA00022670"/>
    </source>
</evidence>
<name>A0A2A5W871_9GAMM</name>
<evidence type="ECO:0000256" key="13">
    <source>
        <dbReference type="PIRSR" id="PIRSR618044-1"/>
    </source>
</evidence>
<evidence type="ECO:0000256" key="9">
    <source>
        <dbReference type="ARBA" id="ARBA00022960"/>
    </source>
</evidence>
<keyword evidence="8 17" id="KW-0378">Hydrolase</keyword>
<dbReference type="SMART" id="SM00936">
    <property type="entry name" value="PBP5_C"/>
    <property type="match status" value="1"/>
</dbReference>
<dbReference type="GO" id="GO:0008360">
    <property type="term" value="P:regulation of cell shape"/>
    <property type="evidence" value="ECO:0007669"/>
    <property type="project" value="UniProtKB-KW"/>
</dbReference>
<dbReference type="PANTHER" id="PTHR21581:SF6">
    <property type="entry name" value="TRAFFICKING PROTEIN PARTICLE COMPLEX SUBUNIT 12"/>
    <property type="match status" value="1"/>
</dbReference>
<evidence type="ECO:0000256" key="4">
    <source>
        <dbReference type="ARBA" id="ARBA00012448"/>
    </source>
</evidence>
<dbReference type="InterPro" id="IPR037167">
    <property type="entry name" value="Peptidase_S11_C_sf"/>
</dbReference>
<dbReference type="Pfam" id="PF00768">
    <property type="entry name" value="Peptidase_S11"/>
    <property type="match status" value="1"/>
</dbReference>
<comment type="function">
    <text evidence="1">Removes C-terminal D-alanyl residues from sugar-peptide cell wall precursors.</text>
</comment>
<dbReference type="GO" id="GO:0009002">
    <property type="term" value="F:serine-type D-Ala-D-Ala carboxypeptidase activity"/>
    <property type="evidence" value="ECO:0007669"/>
    <property type="project" value="UniProtKB-EC"/>
</dbReference>
<dbReference type="GO" id="GO:0006508">
    <property type="term" value="P:proteolysis"/>
    <property type="evidence" value="ECO:0007669"/>
    <property type="project" value="UniProtKB-KW"/>
</dbReference>
<accession>A0A2A5W871</accession>
<organism evidence="17 18">
    <name type="scientific">OM182 bacterium MED-G28</name>
    <dbReference type="NCBI Taxonomy" id="1986256"/>
    <lineage>
        <taxon>Bacteria</taxon>
        <taxon>Pseudomonadati</taxon>
        <taxon>Pseudomonadota</taxon>
        <taxon>Gammaproteobacteria</taxon>
        <taxon>OMG group</taxon>
        <taxon>OM182 clade</taxon>
    </lineage>
</organism>
<dbReference type="SUPFAM" id="SSF69189">
    <property type="entry name" value="Penicillin-binding protein associated domain"/>
    <property type="match status" value="1"/>
</dbReference>
<protein>
    <recommendedName>
        <fullName evidence="4">serine-type D-Ala-D-Ala carboxypeptidase</fullName>
        <ecNumber evidence="4">3.4.16.4</ecNumber>
    </recommendedName>
</protein>
<reference evidence="17 18" key="1">
    <citation type="submission" date="2017-08" db="EMBL/GenBank/DDBJ databases">
        <title>Fine stratification of microbial communities through a metagenomic profile of the photic zone.</title>
        <authorList>
            <person name="Haro-Moreno J.M."/>
            <person name="Lopez-Perez M."/>
            <person name="De La Torre J."/>
            <person name="Picazo A."/>
            <person name="Camacho A."/>
            <person name="Rodriguez-Valera F."/>
        </authorList>
    </citation>
    <scope>NUCLEOTIDE SEQUENCE [LARGE SCALE GENOMIC DNA]</scope>
    <source>
        <strain evidence="17">MED-G28</strain>
    </source>
</reference>
<dbReference type="InterPro" id="IPR012907">
    <property type="entry name" value="Peptidase_S11_C"/>
</dbReference>
<feature type="binding site" evidence="14">
    <location>
        <position position="242"/>
    </location>
    <ligand>
        <name>substrate</name>
    </ligand>
</feature>
<evidence type="ECO:0000256" key="12">
    <source>
        <dbReference type="ARBA" id="ARBA00034000"/>
    </source>
</evidence>
<evidence type="ECO:0000256" key="15">
    <source>
        <dbReference type="RuleBase" id="RU004016"/>
    </source>
</evidence>
<evidence type="ECO:0000256" key="14">
    <source>
        <dbReference type="PIRSR" id="PIRSR618044-2"/>
    </source>
</evidence>
<evidence type="ECO:0000256" key="2">
    <source>
        <dbReference type="ARBA" id="ARBA00004752"/>
    </source>
</evidence>
<keyword evidence="7" id="KW-0732">Signal</keyword>
<feature type="active site" description="Proton acceptor" evidence="13">
    <location>
        <position position="81"/>
    </location>
</feature>
<evidence type="ECO:0000256" key="7">
    <source>
        <dbReference type="ARBA" id="ARBA00022729"/>
    </source>
</evidence>
<dbReference type="InterPro" id="IPR001967">
    <property type="entry name" value="Peptidase_S11_N"/>
</dbReference>
<evidence type="ECO:0000259" key="16">
    <source>
        <dbReference type="SMART" id="SM00936"/>
    </source>
</evidence>
<feature type="active site" evidence="13">
    <location>
        <position position="138"/>
    </location>
</feature>
<dbReference type="PANTHER" id="PTHR21581">
    <property type="entry name" value="D-ALANYL-D-ALANINE CARBOXYPEPTIDASE"/>
    <property type="match status" value="1"/>
</dbReference>
<comment type="similarity">
    <text evidence="3 15">Belongs to the peptidase S11 family.</text>
</comment>
<dbReference type="PRINTS" id="PR00725">
    <property type="entry name" value="DADACBPTASE1"/>
</dbReference>
<dbReference type="Gene3D" id="2.60.410.10">
    <property type="entry name" value="D-Ala-D-Ala carboxypeptidase, C-terminal domain"/>
    <property type="match status" value="1"/>
</dbReference>
<sequence>MSLKNATYQLFSFSIRLRIAICCSILIGGSLFSTAVLAAPAIIPRAPEIAATSYILIDAKTGHIIVEENADEALPPASLTKIMTAYIAIEEIISGNLSLSDQVHISEKAWRMEGSKMFVGVNTQVSVEDLLRGIIIQSGNDASVAIAEHIAGSEEAFSDMMNQYGELLGMSSSFFMNSSGLDTELYYNTMSARDLSLLAQASIERHMDYYPIYAEREFTYNDIRQSNRNSLLFRDRNVDGMKTGWTDAAGYCLVASAERDGMRLISVVMGTVSEESRAIETQKLLTYGFRYFETHKLYDSNQILTNVPVWSGVQSAVDLGIQEEVYVTIPRGQAESMQATVDVDEVIRAPLNDGQIMGVVSVTLDNDTVFSGNVIAMQEVEQGGIFKRLIDWLTLLFSNLFAG</sequence>
<dbReference type="InterPro" id="IPR012338">
    <property type="entry name" value="Beta-lactam/transpept-like"/>
</dbReference>
<comment type="pathway">
    <text evidence="2">Cell wall biogenesis; peptidoglycan biosynthesis.</text>
</comment>
<dbReference type="InterPro" id="IPR018044">
    <property type="entry name" value="Peptidase_S11"/>
</dbReference>
<keyword evidence="11" id="KW-0961">Cell wall biogenesis/degradation</keyword>
<dbReference type="Gene3D" id="3.40.710.10">
    <property type="entry name" value="DD-peptidase/beta-lactamase superfamily"/>
    <property type="match status" value="1"/>
</dbReference>
<dbReference type="EMBL" id="NTJZ01000014">
    <property type="protein sequence ID" value="PDH32670.1"/>
    <property type="molecule type" value="Genomic_DNA"/>
</dbReference>
<dbReference type="AlphaFoldDB" id="A0A2A5W871"/>
<dbReference type="SUPFAM" id="SSF56601">
    <property type="entry name" value="beta-lactamase/transpeptidase-like"/>
    <property type="match status" value="1"/>
</dbReference>
<dbReference type="UniPathway" id="UPA00219"/>
<evidence type="ECO:0000256" key="3">
    <source>
        <dbReference type="ARBA" id="ARBA00007164"/>
    </source>
</evidence>
<feature type="active site" description="Acyl-ester intermediate" evidence="13">
    <location>
        <position position="78"/>
    </location>
</feature>
<evidence type="ECO:0000256" key="10">
    <source>
        <dbReference type="ARBA" id="ARBA00022984"/>
    </source>
</evidence>
<evidence type="ECO:0000256" key="1">
    <source>
        <dbReference type="ARBA" id="ARBA00003217"/>
    </source>
</evidence>
<evidence type="ECO:0000256" key="11">
    <source>
        <dbReference type="ARBA" id="ARBA00023316"/>
    </source>
</evidence>
<gene>
    <name evidence="17" type="ORF">CNF02_11335</name>
</gene>
<dbReference type="GO" id="GO:0009252">
    <property type="term" value="P:peptidoglycan biosynthetic process"/>
    <property type="evidence" value="ECO:0007669"/>
    <property type="project" value="UniProtKB-UniPathway"/>
</dbReference>
<keyword evidence="5 17" id="KW-0121">Carboxypeptidase</keyword>
<dbReference type="Proteomes" id="UP000219329">
    <property type="component" value="Unassembled WGS sequence"/>
</dbReference>
<keyword evidence="10" id="KW-0573">Peptidoglycan synthesis</keyword>
<keyword evidence="9" id="KW-0133">Cell shape</keyword>
<proteinExistence type="inferred from homology"/>
<feature type="domain" description="Peptidase S11 D-Ala-D-Ala carboxypeptidase A C-terminal" evidence="16">
    <location>
        <begin position="292"/>
        <end position="382"/>
    </location>
</feature>
<evidence type="ECO:0000256" key="5">
    <source>
        <dbReference type="ARBA" id="ARBA00022645"/>
    </source>
</evidence>
<comment type="caution">
    <text evidence="17">The sequence shown here is derived from an EMBL/GenBank/DDBJ whole genome shotgun (WGS) entry which is preliminary data.</text>
</comment>
<dbReference type="EC" id="3.4.16.4" evidence="4"/>